<dbReference type="PANTHER" id="PTHR43747:SF5">
    <property type="entry name" value="FAD-BINDING DOMAIN-CONTAINING PROTEIN"/>
    <property type="match status" value="1"/>
</dbReference>
<dbReference type="InterPro" id="IPR002938">
    <property type="entry name" value="FAD-bd"/>
</dbReference>
<feature type="domain" description="FAD-binding" evidence="6">
    <location>
        <begin position="6"/>
        <end position="360"/>
    </location>
</feature>
<dbReference type="GO" id="GO:0016491">
    <property type="term" value="F:oxidoreductase activity"/>
    <property type="evidence" value="ECO:0007669"/>
    <property type="project" value="UniProtKB-KW"/>
</dbReference>
<dbReference type="Proteomes" id="UP000504637">
    <property type="component" value="Unplaced"/>
</dbReference>
<dbReference type="PANTHER" id="PTHR43747">
    <property type="entry name" value="FAD-BINDING PROTEIN"/>
    <property type="match status" value="1"/>
</dbReference>
<keyword evidence="4" id="KW-0560">Oxidoreductase</keyword>
<proteinExistence type="inferred from homology"/>
<organism evidence="8">
    <name type="scientific">Dissoconium aciculare CBS 342.82</name>
    <dbReference type="NCBI Taxonomy" id="1314786"/>
    <lineage>
        <taxon>Eukaryota</taxon>
        <taxon>Fungi</taxon>
        <taxon>Dikarya</taxon>
        <taxon>Ascomycota</taxon>
        <taxon>Pezizomycotina</taxon>
        <taxon>Dothideomycetes</taxon>
        <taxon>Dothideomycetidae</taxon>
        <taxon>Mycosphaerellales</taxon>
        <taxon>Dissoconiaceae</taxon>
        <taxon>Dissoconium</taxon>
    </lineage>
</organism>
<keyword evidence="2" id="KW-0285">Flavoprotein</keyword>
<gene>
    <name evidence="8" type="ORF">K489DRAFT_377707</name>
</gene>
<evidence type="ECO:0000256" key="4">
    <source>
        <dbReference type="ARBA" id="ARBA00023002"/>
    </source>
</evidence>
<accession>A0A6J3MC24</accession>
<comment type="similarity">
    <text evidence="1">Belongs to the flavin-dependent halogenase family.</text>
</comment>
<dbReference type="Gene3D" id="3.50.50.60">
    <property type="entry name" value="FAD/NAD(P)-binding domain"/>
    <property type="match status" value="1"/>
</dbReference>
<dbReference type="GeneID" id="54362019"/>
<reference evidence="8" key="2">
    <citation type="submission" date="2020-04" db="EMBL/GenBank/DDBJ databases">
        <authorList>
            <consortium name="NCBI Genome Project"/>
        </authorList>
    </citation>
    <scope>NUCLEOTIDE SEQUENCE</scope>
    <source>
        <strain evidence="8">CBS 342.82</strain>
    </source>
</reference>
<dbReference type="RefSeq" id="XP_033462195.1">
    <property type="nucleotide sequence ID" value="XM_033604219.1"/>
</dbReference>
<dbReference type="GO" id="GO:0071949">
    <property type="term" value="F:FAD binding"/>
    <property type="evidence" value="ECO:0007669"/>
    <property type="project" value="InterPro"/>
</dbReference>
<dbReference type="AlphaFoldDB" id="A0A6J3MC24"/>
<name>A0A6J3MC24_9PEZI</name>
<keyword evidence="7" id="KW-1185">Reference proteome</keyword>
<evidence type="ECO:0000313" key="7">
    <source>
        <dbReference type="Proteomes" id="UP000504637"/>
    </source>
</evidence>
<dbReference type="InterPro" id="IPR036188">
    <property type="entry name" value="FAD/NAD-bd_sf"/>
</dbReference>
<reference evidence="8" key="1">
    <citation type="submission" date="2020-01" db="EMBL/GenBank/DDBJ databases">
        <authorList>
            <consortium name="DOE Joint Genome Institute"/>
            <person name="Haridas S."/>
            <person name="Albert R."/>
            <person name="Binder M."/>
            <person name="Bloem J."/>
            <person name="Labutti K."/>
            <person name="Salamov A."/>
            <person name="Andreopoulos B."/>
            <person name="Baker S.E."/>
            <person name="Barry K."/>
            <person name="Bills G."/>
            <person name="Bluhm B.H."/>
            <person name="Cannon C."/>
            <person name="Castanera R."/>
            <person name="Culley D.E."/>
            <person name="Daum C."/>
            <person name="Ezra D."/>
            <person name="Gonzalez J.B."/>
            <person name="Henrissat B."/>
            <person name="Kuo A."/>
            <person name="Liang C."/>
            <person name="Lipzen A."/>
            <person name="Lutzoni F."/>
            <person name="Magnuson J."/>
            <person name="Mondo S."/>
            <person name="Nolan M."/>
            <person name="Ohm R."/>
            <person name="Pangilinan J."/>
            <person name="Park H.-J."/>
            <person name="Ramirez L."/>
            <person name="Alfaro M."/>
            <person name="Sun H."/>
            <person name="Tritt A."/>
            <person name="Yoshinaga Y."/>
            <person name="Zwiers L.-H."/>
            <person name="Turgeon B.G."/>
            <person name="Goodwin S.B."/>
            <person name="Spatafora J.W."/>
            <person name="Crous P.W."/>
            <person name="Grigoriev I.V."/>
        </authorList>
    </citation>
    <scope>NUCLEOTIDE SEQUENCE</scope>
    <source>
        <strain evidence="8">CBS 342.82</strain>
    </source>
</reference>
<dbReference type="Pfam" id="PF01494">
    <property type="entry name" value="FAD_binding_3"/>
    <property type="match status" value="1"/>
</dbReference>
<evidence type="ECO:0000259" key="6">
    <source>
        <dbReference type="Pfam" id="PF01494"/>
    </source>
</evidence>
<evidence type="ECO:0000256" key="5">
    <source>
        <dbReference type="SAM" id="MobiDB-lite"/>
    </source>
</evidence>
<keyword evidence="3" id="KW-0274">FAD</keyword>
<evidence type="ECO:0000256" key="3">
    <source>
        <dbReference type="ARBA" id="ARBA00022827"/>
    </source>
</evidence>
<evidence type="ECO:0000256" key="1">
    <source>
        <dbReference type="ARBA" id="ARBA00005706"/>
    </source>
</evidence>
<dbReference type="InterPro" id="IPR050816">
    <property type="entry name" value="Flavin-dep_Halogenase_NPB"/>
</dbReference>
<protein>
    <submittedName>
        <fullName evidence="8">FAD/NAD(P)-binding domain-containing protein</fullName>
    </submittedName>
</protein>
<evidence type="ECO:0000313" key="8">
    <source>
        <dbReference type="RefSeq" id="XP_033462195.1"/>
    </source>
</evidence>
<dbReference type="OrthoDB" id="3340390at2759"/>
<evidence type="ECO:0000256" key="2">
    <source>
        <dbReference type="ARBA" id="ARBA00022630"/>
    </source>
</evidence>
<feature type="region of interest" description="Disordered" evidence="5">
    <location>
        <begin position="141"/>
        <end position="161"/>
    </location>
</feature>
<dbReference type="SUPFAM" id="SSF51905">
    <property type="entry name" value="FAD/NAD(P)-binding domain"/>
    <property type="match status" value="1"/>
</dbReference>
<reference evidence="8" key="3">
    <citation type="submission" date="2025-08" db="UniProtKB">
        <authorList>
            <consortium name="RefSeq"/>
        </authorList>
    </citation>
    <scope>IDENTIFICATION</scope>
    <source>
        <strain evidence="8">CBS 342.82</strain>
    </source>
</reference>
<sequence length="563" mass="60916">MAIPERTKVLIIGGGPAGSYAASALAREGIEAVVLEGDKFPRYHVGESMLPSLRHFFRFIDLDDKFVAHGFYKKIGAAFVLNNKEPAYTDFIGAGGPNAYSWNVVRSQADDLIFRHAGQCGANIFDGVKVSAIQFAPHEGASTADAKTQDPGRPVSATWTRKEDGSTGTINFDYLIDASGRVGIMSTKYLKNRHFNQGLKNVASWGYWKNAGRYGVGTPQEGVPYFEALSDGSGWAWFIPLHDGTTSVGVVVNQEIAIRKKKEMGSPGDKVFYKTMLESVPRILGPMLKDATLVNDEIKAASDWSYSASSYASYNTRIVGDAGCFIDPFFSSGVHLAVASGLSAAATICASIKGQCTEHEALAWHSKKVAEGYTRFLLIVLSALKQIRESDEPVLSDWDDEGFERAFAHFRPIIQGTADVQGKLTQEEVSKTVDFCLKAFAPVDVAKRDAVLKRVEDLTATGSVQSHAELQAYLSADEMNILNSVRAREMVRSEDTVNIDTFASDIIDGRALNMVQGSLGLIAEAGVSKEVKKSVDLLGQMMGEGAEKALAEQPVPVLVAASN</sequence>